<evidence type="ECO:0000313" key="1">
    <source>
        <dbReference type="EMBL" id="KAA6365085.1"/>
    </source>
</evidence>
<dbReference type="EMBL" id="SNRW01020864">
    <property type="protein sequence ID" value="KAA6365085.1"/>
    <property type="molecule type" value="Genomic_DNA"/>
</dbReference>
<dbReference type="Proteomes" id="UP000324800">
    <property type="component" value="Unassembled WGS sequence"/>
</dbReference>
<gene>
    <name evidence="1" type="ORF">EZS28_039388</name>
</gene>
<name>A0A5J4U5W7_9EUKA</name>
<accession>A0A5J4U5W7</accession>
<reference evidence="1 2" key="1">
    <citation type="submission" date="2019-03" db="EMBL/GenBank/DDBJ databases">
        <title>Single cell metagenomics reveals metabolic interactions within the superorganism composed of flagellate Streblomastix strix and complex community of Bacteroidetes bacteria on its surface.</title>
        <authorList>
            <person name="Treitli S.C."/>
            <person name="Kolisko M."/>
            <person name="Husnik F."/>
            <person name="Keeling P."/>
            <person name="Hampl V."/>
        </authorList>
    </citation>
    <scope>NUCLEOTIDE SEQUENCE [LARGE SCALE GENOMIC DNA]</scope>
    <source>
        <strain evidence="1">ST1C</strain>
    </source>
</reference>
<dbReference type="OrthoDB" id="447635at2759"/>
<comment type="caution">
    <text evidence="1">The sequence shown here is derived from an EMBL/GenBank/DDBJ whole genome shotgun (WGS) entry which is preliminary data.</text>
</comment>
<proteinExistence type="predicted"/>
<evidence type="ECO:0000313" key="2">
    <source>
        <dbReference type="Proteomes" id="UP000324800"/>
    </source>
</evidence>
<organism evidence="1 2">
    <name type="scientific">Streblomastix strix</name>
    <dbReference type="NCBI Taxonomy" id="222440"/>
    <lineage>
        <taxon>Eukaryota</taxon>
        <taxon>Metamonada</taxon>
        <taxon>Preaxostyla</taxon>
        <taxon>Oxymonadida</taxon>
        <taxon>Streblomastigidae</taxon>
        <taxon>Streblomastix</taxon>
    </lineage>
</organism>
<sequence length="102" mass="11804">MTQTETEFVTLKANSEFELSTQEPWIIRRKQDGFIPKFSKNNSGYLIGWVGGQTETETYPNIRIKSRAESRFINQQLNVQKRTGTQIVYLTDSNDNRVVTIT</sequence>
<dbReference type="AlphaFoldDB" id="A0A5J4U5W7"/>
<protein>
    <submittedName>
        <fullName evidence="1">Uncharacterized protein</fullName>
    </submittedName>
</protein>